<dbReference type="NCBIfam" id="TIGR00229">
    <property type="entry name" value="sensory_box"/>
    <property type="match status" value="1"/>
</dbReference>
<accession>A0A0C5VVC9</accession>
<name>A0A0C5VVC9_9GAMM</name>
<dbReference type="PROSITE" id="PS50887">
    <property type="entry name" value="GGDEF"/>
    <property type="match status" value="1"/>
</dbReference>
<evidence type="ECO:0000259" key="1">
    <source>
        <dbReference type="PROSITE" id="PS50883"/>
    </source>
</evidence>
<keyword evidence="4" id="KW-1185">Reference proteome</keyword>
<feature type="domain" description="EAL" evidence="1">
    <location>
        <begin position="438"/>
        <end position="690"/>
    </location>
</feature>
<dbReference type="Pfam" id="PF00563">
    <property type="entry name" value="EAL"/>
    <property type="match status" value="1"/>
</dbReference>
<dbReference type="Pfam" id="PF00990">
    <property type="entry name" value="GGDEF"/>
    <property type="match status" value="1"/>
</dbReference>
<dbReference type="RefSeq" id="WP_044616927.1">
    <property type="nucleotide sequence ID" value="NZ_CP007142.1"/>
</dbReference>
<feature type="domain" description="GGDEF" evidence="2">
    <location>
        <begin position="298"/>
        <end position="430"/>
    </location>
</feature>
<organism evidence="3 4">
    <name type="scientific">Gynuella sunshinyii YC6258</name>
    <dbReference type="NCBI Taxonomy" id="1445510"/>
    <lineage>
        <taxon>Bacteria</taxon>
        <taxon>Pseudomonadati</taxon>
        <taxon>Pseudomonadota</taxon>
        <taxon>Gammaproteobacteria</taxon>
        <taxon>Oceanospirillales</taxon>
        <taxon>Saccharospirillaceae</taxon>
        <taxon>Gynuella</taxon>
    </lineage>
</organism>
<dbReference type="GO" id="GO:0006355">
    <property type="term" value="P:regulation of DNA-templated transcription"/>
    <property type="evidence" value="ECO:0007669"/>
    <property type="project" value="InterPro"/>
</dbReference>
<dbReference type="CDD" id="cd00130">
    <property type="entry name" value="PAS"/>
    <property type="match status" value="1"/>
</dbReference>
<dbReference type="InterPro" id="IPR000014">
    <property type="entry name" value="PAS"/>
</dbReference>
<dbReference type="InterPro" id="IPR013767">
    <property type="entry name" value="PAS_fold"/>
</dbReference>
<dbReference type="Pfam" id="PF00989">
    <property type="entry name" value="PAS"/>
    <property type="match status" value="1"/>
</dbReference>
<dbReference type="PROSITE" id="PS50883">
    <property type="entry name" value="EAL"/>
    <property type="match status" value="1"/>
</dbReference>
<dbReference type="Gene3D" id="3.30.450.20">
    <property type="entry name" value="PAS domain"/>
    <property type="match status" value="1"/>
</dbReference>
<dbReference type="Gene3D" id="3.20.20.450">
    <property type="entry name" value="EAL domain"/>
    <property type="match status" value="1"/>
</dbReference>
<dbReference type="InterPro" id="IPR029787">
    <property type="entry name" value="Nucleotide_cyclase"/>
</dbReference>
<dbReference type="SMART" id="SM00052">
    <property type="entry name" value="EAL"/>
    <property type="match status" value="1"/>
</dbReference>
<dbReference type="InterPro" id="IPR011006">
    <property type="entry name" value="CheY-like_superfamily"/>
</dbReference>
<dbReference type="KEGG" id="gsn:YC6258_02356"/>
<dbReference type="HOGENOM" id="CLU_000445_70_50_6"/>
<dbReference type="AlphaFoldDB" id="A0A0C5VVC9"/>
<dbReference type="Gene3D" id="3.40.50.2300">
    <property type="match status" value="1"/>
</dbReference>
<dbReference type="SUPFAM" id="SSF55785">
    <property type="entry name" value="PYP-like sensor domain (PAS domain)"/>
    <property type="match status" value="1"/>
</dbReference>
<evidence type="ECO:0000313" key="3">
    <source>
        <dbReference type="EMBL" id="AJQ94394.1"/>
    </source>
</evidence>
<dbReference type="PANTHER" id="PTHR33121:SF23">
    <property type="entry name" value="CYCLIC DI-GMP PHOSPHODIESTERASE PDEB"/>
    <property type="match status" value="1"/>
</dbReference>
<dbReference type="SUPFAM" id="SSF55073">
    <property type="entry name" value="Nucleotide cyclase"/>
    <property type="match status" value="1"/>
</dbReference>
<dbReference type="InterPro" id="IPR035965">
    <property type="entry name" value="PAS-like_dom_sf"/>
</dbReference>
<evidence type="ECO:0000259" key="2">
    <source>
        <dbReference type="PROSITE" id="PS50887"/>
    </source>
</evidence>
<dbReference type="InterPro" id="IPR043128">
    <property type="entry name" value="Rev_trsase/Diguanyl_cyclase"/>
</dbReference>
<dbReference type="Gene3D" id="3.30.70.270">
    <property type="match status" value="1"/>
</dbReference>
<dbReference type="InterPro" id="IPR001633">
    <property type="entry name" value="EAL_dom"/>
</dbReference>
<dbReference type="SUPFAM" id="SSF141868">
    <property type="entry name" value="EAL domain-like"/>
    <property type="match status" value="1"/>
</dbReference>
<evidence type="ECO:0000313" key="4">
    <source>
        <dbReference type="Proteomes" id="UP000032266"/>
    </source>
</evidence>
<proteinExistence type="predicted"/>
<dbReference type="OrthoDB" id="7052318at2"/>
<dbReference type="SUPFAM" id="SSF52172">
    <property type="entry name" value="CheY-like"/>
    <property type="match status" value="1"/>
</dbReference>
<dbReference type="SMART" id="SM00267">
    <property type="entry name" value="GGDEF"/>
    <property type="match status" value="1"/>
</dbReference>
<dbReference type="CDD" id="cd01948">
    <property type="entry name" value="EAL"/>
    <property type="match status" value="1"/>
</dbReference>
<reference evidence="3 4" key="1">
    <citation type="submission" date="2014-01" db="EMBL/GenBank/DDBJ databases">
        <title>Full genme sequencing of cellulolytic bacterium Gynuella sunshinyii YC6258T gen. nov., sp. nov.</title>
        <authorList>
            <person name="Khan H."/>
            <person name="Chung E.J."/>
            <person name="Chung Y.R."/>
        </authorList>
    </citation>
    <scope>NUCLEOTIDE SEQUENCE [LARGE SCALE GENOMIC DNA]</scope>
    <source>
        <strain evidence="3 4">YC6258</strain>
    </source>
</reference>
<dbReference type="PATRIC" id="fig|1445510.3.peg.2312"/>
<dbReference type="NCBIfam" id="TIGR00254">
    <property type="entry name" value="GGDEF"/>
    <property type="match status" value="1"/>
</dbReference>
<gene>
    <name evidence="3" type="ORF">YC6258_02356</name>
</gene>
<protein>
    <submittedName>
        <fullName evidence="3">EAL domain</fullName>
    </submittedName>
</protein>
<sequence length="693" mass="77230">MSTSLDDPIQLLILHDTQNEAEPLINLFRNSGQIVRSVFVASNEELVSLVRDSSWDLVLAKWDTETVDVPACLDAIRHSGKDIPCVVLLSSYAPDLVNSAIRAGATDIAVEFQEDHILMASMREVAALKVRRRLRETDINLRDSEQRVQLLLENSKDAIAYVHEGMHIYSNGTYVEMFGYSESDDLLGILFMDLIEEEKQQELKKCLKVYSDGAKESLDCNVVHENGEQFPVHIEFSGASYDGERCIQVIIRTTQVDAEIRKQLEDMSTRDLLTNLYNYQYFMNHLGAAYQQAVHSGRNSTILYVHLNNLVSLRSQVGLAGADIVLTDIATVLSKFEIPNGLLARIADDAFAFNILGQDLELANKLAAKIRKAVQEHLSEVDGRTVQTKCSIGISLVDEQCASGGEALTHAHQAAEQAQKKETGISYFDKTDIRNVADDNLGAQVSHALANDGFKLLFQPIISLRGDAREHYEVLLRLVDKNGQEVSPLEFLQTAHAINQAGRIDRWVVQNALKDLSVHRQSGSDTQILINITSASISDPTFLPWVNSQLKENRVPGNAVVFQISQADAVAYLKPAKAFSKGLSLLHCHLSISHFGQMQEDMNITKHLDISYIKFHPDLSINLEDQAVQQRLETIVKQVQQHNIDTIVPHIESATMLALLWQAGVNYIQGYLLQGPVADMSYDFSDEGEEQAV</sequence>
<dbReference type="InterPro" id="IPR050706">
    <property type="entry name" value="Cyclic-di-GMP_PDE-like"/>
</dbReference>
<dbReference type="GO" id="GO:0071111">
    <property type="term" value="F:cyclic-guanylate-specific phosphodiesterase activity"/>
    <property type="evidence" value="ECO:0007669"/>
    <property type="project" value="InterPro"/>
</dbReference>
<dbReference type="PANTHER" id="PTHR33121">
    <property type="entry name" value="CYCLIC DI-GMP PHOSPHODIESTERASE PDEF"/>
    <property type="match status" value="1"/>
</dbReference>
<dbReference type="CDD" id="cd01949">
    <property type="entry name" value="GGDEF"/>
    <property type="match status" value="1"/>
</dbReference>
<dbReference type="EMBL" id="CP007142">
    <property type="protein sequence ID" value="AJQ94394.1"/>
    <property type="molecule type" value="Genomic_DNA"/>
</dbReference>
<dbReference type="InterPro" id="IPR035919">
    <property type="entry name" value="EAL_sf"/>
</dbReference>
<dbReference type="InterPro" id="IPR000160">
    <property type="entry name" value="GGDEF_dom"/>
</dbReference>
<dbReference type="Proteomes" id="UP000032266">
    <property type="component" value="Chromosome"/>
</dbReference>
<dbReference type="STRING" id="1445510.YC6258_02356"/>